<evidence type="ECO:0000313" key="2">
    <source>
        <dbReference type="EMBL" id="GHF83269.1"/>
    </source>
</evidence>
<proteinExistence type="predicted"/>
<name>A0A919EIA2_9GAMM</name>
<accession>A0A919EIA2</accession>
<comment type="caution">
    <text evidence="2">The sequence shown here is derived from an EMBL/GenBank/DDBJ whole genome shotgun (WGS) entry which is preliminary data.</text>
</comment>
<dbReference type="Pfam" id="PF00027">
    <property type="entry name" value="cNMP_binding"/>
    <property type="match status" value="1"/>
</dbReference>
<dbReference type="EMBL" id="BNCK01000002">
    <property type="protein sequence ID" value="GHF83269.1"/>
    <property type="molecule type" value="Genomic_DNA"/>
</dbReference>
<dbReference type="InterPro" id="IPR014710">
    <property type="entry name" value="RmlC-like_jellyroll"/>
</dbReference>
<evidence type="ECO:0000259" key="1">
    <source>
        <dbReference type="PROSITE" id="PS50042"/>
    </source>
</evidence>
<dbReference type="InterPro" id="IPR018490">
    <property type="entry name" value="cNMP-bd_dom_sf"/>
</dbReference>
<reference evidence="2" key="2">
    <citation type="submission" date="2020-09" db="EMBL/GenBank/DDBJ databases">
        <authorList>
            <person name="Sun Q."/>
            <person name="Kim S."/>
        </authorList>
    </citation>
    <scope>NUCLEOTIDE SEQUENCE</scope>
    <source>
        <strain evidence="2">KCTC 42731</strain>
    </source>
</reference>
<evidence type="ECO:0000313" key="3">
    <source>
        <dbReference type="Proteomes" id="UP000623842"/>
    </source>
</evidence>
<gene>
    <name evidence="2" type="ORF">GCM10017161_08210</name>
</gene>
<dbReference type="AlphaFoldDB" id="A0A919EIA2"/>
<dbReference type="Gene3D" id="2.60.120.10">
    <property type="entry name" value="Jelly Rolls"/>
    <property type="match status" value="1"/>
</dbReference>
<feature type="domain" description="Cyclic nucleotide-binding" evidence="1">
    <location>
        <begin position="20"/>
        <end position="120"/>
    </location>
</feature>
<dbReference type="CDD" id="cd00038">
    <property type="entry name" value="CAP_ED"/>
    <property type="match status" value="1"/>
</dbReference>
<dbReference type="PROSITE" id="PS50042">
    <property type="entry name" value="CNMP_BINDING_3"/>
    <property type="match status" value="1"/>
</dbReference>
<dbReference type="InterPro" id="IPR000595">
    <property type="entry name" value="cNMP-bd_dom"/>
</dbReference>
<dbReference type="SUPFAM" id="SSF51206">
    <property type="entry name" value="cAMP-binding domain-like"/>
    <property type="match status" value="1"/>
</dbReference>
<protein>
    <recommendedName>
        <fullName evidence="1">Cyclic nucleotide-binding domain-containing protein</fullName>
    </recommendedName>
</protein>
<dbReference type="SMART" id="SM00100">
    <property type="entry name" value="cNMP"/>
    <property type="match status" value="1"/>
</dbReference>
<dbReference type="PANTHER" id="PTHR23011:SF28">
    <property type="entry name" value="CYCLIC NUCLEOTIDE-BINDING DOMAIN CONTAINING PROTEIN"/>
    <property type="match status" value="1"/>
</dbReference>
<dbReference type="PANTHER" id="PTHR23011">
    <property type="entry name" value="CYCLIC NUCLEOTIDE-BINDING DOMAIN CONTAINING PROTEIN"/>
    <property type="match status" value="1"/>
</dbReference>
<reference evidence="2" key="1">
    <citation type="journal article" date="2014" name="Int. J. Syst. Evol. Microbiol.">
        <title>Complete genome sequence of Corynebacterium casei LMG S-19264T (=DSM 44701T), isolated from a smear-ripened cheese.</title>
        <authorList>
            <consortium name="US DOE Joint Genome Institute (JGI-PGF)"/>
            <person name="Walter F."/>
            <person name="Albersmeier A."/>
            <person name="Kalinowski J."/>
            <person name="Ruckert C."/>
        </authorList>
    </citation>
    <scope>NUCLEOTIDE SEQUENCE</scope>
    <source>
        <strain evidence="2">KCTC 42731</strain>
    </source>
</reference>
<sequence length="153" mass="17131">MKPIEVNDLKLLEILNRVPFFKKFSPSERASFLASAIQFLKCPAGRYIIRKGERETSFYIILAGEASVVAQKNLPPVGVLKPGYFIGEGAFINNNPRSASVVAETPMVLIRLDQESLLRFPSSIREKIKDQIIEGMANRIADMNAKYLSVDSR</sequence>
<dbReference type="Proteomes" id="UP000623842">
    <property type="component" value="Unassembled WGS sequence"/>
</dbReference>
<keyword evidence="3" id="KW-1185">Reference proteome</keyword>
<organism evidence="2 3">
    <name type="scientific">Thalassotalea marina</name>
    <dbReference type="NCBI Taxonomy" id="1673741"/>
    <lineage>
        <taxon>Bacteria</taxon>
        <taxon>Pseudomonadati</taxon>
        <taxon>Pseudomonadota</taxon>
        <taxon>Gammaproteobacteria</taxon>
        <taxon>Alteromonadales</taxon>
        <taxon>Colwelliaceae</taxon>
        <taxon>Thalassotalea</taxon>
    </lineage>
</organism>
<dbReference type="RefSeq" id="WP_189767558.1">
    <property type="nucleotide sequence ID" value="NZ_BNCK01000002.1"/>
</dbReference>